<keyword evidence="3" id="KW-1185">Reference proteome</keyword>
<dbReference type="RefSeq" id="WP_247415609.1">
    <property type="nucleotide sequence ID" value="NZ_JALLGW010000001.1"/>
</dbReference>
<dbReference type="EMBL" id="JBHSQH010000001">
    <property type="protein sequence ID" value="MFC5972376.1"/>
    <property type="molecule type" value="Genomic_DNA"/>
</dbReference>
<organism evidence="2 3">
    <name type="scientific">Halomarina salina</name>
    <dbReference type="NCBI Taxonomy" id="1872699"/>
    <lineage>
        <taxon>Archaea</taxon>
        <taxon>Methanobacteriati</taxon>
        <taxon>Methanobacteriota</taxon>
        <taxon>Stenosarchaea group</taxon>
        <taxon>Halobacteria</taxon>
        <taxon>Halobacteriales</taxon>
        <taxon>Natronomonadaceae</taxon>
        <taxon>Halomarina</taxon>
    </lineage>
</organism>
<dbReference type="InterPro" id="IPR012337">
    <property type="entry name" value="RNaseH-like_sf"/>
</dbReference>
<protein>
    <submittedName>
        <fullName evidence="2">Ribonuclease H-like domain-containing protein</fullName>
    </submittedName>
</protein>
<dbReference type="InterPro" id="IPR038720">
    <property type="entry name" value="YprB_RNase_H-like_dom"/>
</dbReference>
<dbReference type="SUPFAM" id="SSF53098">
    <property type="entry name" value="Ribonuclease H-like"/>
    <property type="match status" value="1"/>
</dbReference>
<reference evidence="2 3" key="1">
    <citation type="journal article" date="2019" name="Int. J. Syst. Evol. Microbiol.">
        <title>The Global Catalogue of Microorganisms (GCM) 10K type strain sequencing project: providing services to taxonomists for standard genome sequencing and annotation.</title>
        <authorList>
            <consortium name="The Broad Institute Genomics Platform"/>
            <consortium name="The Broad Institute Genome Sequencing Center for Infectious Disease"/>
            <person name="Wu L."/>
            <person name="Ma J."/>
        </authorList>
    </citation>
    <scope>NUCLEOTIDE SEQUENCE [LARGE SCALE GENOMIC DNA]</scope>
    <source>
        <strain evidence="2 3">CGMCC 1.12543</strain>
    </source>
</reference>
<proteinExistence type="predicted"/>
<comment type="caution">
    <text evidence="2">The sequence shown here is derived from an EMBL/GenBank/DDBJ whole genome shotgun (WGS) entry which is preliminary data.</text>
</comment>
<dbReference type="Pfam" id="PF13482">
    <property type="entry name" value="RNase_H_2"/>
    <property type="match status" value="1"/>
</dbReference>
<evidence type="ECO:0000313" key="2">
    <source>
        <dbReference type="EMBL" id="MFC5972376.1"/>
    </source>
</evidence>
<dbReference type="Proteomes" id="UP001596099">
    <property type="component" value="Unassembled WGS sequence"/>
</dbReference>
<gene>
    <name evidence="2" type="ORF">ACFPYI_13630</name>
</gene>
<accession>A0ABD5RPM4</accession>
<name>A0ABD5RPM4_9EURY</name>
<feature type="domain" description="YprB ribonuclease H-like" evidence="1">
    <location>
        <begin position="268"/>
        <end position="435"/>
    </location>
</feature>
<dbReference type="Gene3D" id="1.10.150.20">
    <property type="entry name" value="5' to 3' exonuclease, C-terminal subdomain"/>
    <property type="match status" value="1"/>
</dbReference>
<dbReference type="Gene3D" id="3.30.420.10">
    <property type="entry name" value="Ribonuclease H-like superfamily/Ribonuclease H"/>
    <property type="match status" value="1"/>
</dbReference>
<dbReference type="InterPro" id="IPR036397">
    <property type="entry name" value="RNaseH_sf"/>
</dbReference>
<evidence type="ECO:0000259" key="1">
    <source>
        <dbReference type="Pfam" id="PF13482"/>
    </source>
</evidence>
<dbReference type="AlphaFoldDB" id="A0ABD5RPM4"/>
<sequence>MPRPATVLALPSALAGRLSPAELADLHAYADPDAVLVPDPVYAPGRFRPPGSDVPILTPEGEVHVLGDVTLAVCETLDHVRAVTSGAAFGEADDSGHTAFLASTLLSVETDPMALDTRLDGAAAYREALGDDDGEQRSPTVHLAGYVPADYRREWDGLDVQGVAPVETQGAPAVPVLALHPDGTVAVDEVRTDRLALRALSGVGDSRAAALSQAGYDRETLAETPPHELADLDGFGRSSAETAVRSARALERGELLRTGDAPLPADPVFLDIETDGLRPSVVWQVGVQYRDDYRSFLARDPDDAPAMLGGFLDWLSGVDGTLVAWNGWGFDFPVLDEHVEAHHPERRDVWRRASKCDLLQWARDEGNAVLPGRTNKLEAVAGALGYEGHGTGLTGAETARRYRAWMDGGPEPDWERHRNYCEDDVRMLAHVYDAIAATDRVESTVADRAATNQEGDTRQGSLSEF</sequence>
<evidence type="ECO:0000313" key="3">
    <source>
        <dbReference type="Proteomes" id="UP001596099"/>
    </source>
</evidence>